<evidence type="ECO:0000256" key="1">
    <source>
        <dbReference type="ARBA" id="ARBA00001936"/>
    </source>
</evidence>
<dbReference type="GO" id="GO:0005795">
    <property type="term" value="C:Golgi stack"/>
    <property type="evidence" value="ECO:0007669"/>
    <property type="project" value="InterPro"/>
</dbReference>
<evidence type="ECO:0000256" key="16">
    <source>
        <dbReference type="ARBA" id="ARBA00023180"/>
    </source>
</evidence>
<evidence type="ECO:0000256" key="22">
    <source>
        <dbReference type="ARBA" id="ARBA00093257"/>
    </source>
</evidence>
<dbReference type="Gene3D" id="3.90.550.10">
    <property type="entry name" value="Spore Coat Polysaccharide Biosynthesis Protein SpsA, Chain A"/>
    <property type="match status" value="1"/>
</dbReference>
<keyword evidence="10 24" id="KW-0479">Metal-binding</keyword>
<comment type="cofactor">
    <cofactor evidence="1 24">
        <name>Mn(2+)</name>
        <dbReference type="ChEBI" id="CHEBI:29035"/>
    </cofactor>
</comment>
<feature type="disulfide bond" evidence="25">
    <location>
        <begin position="373"/>
        <end position="397"/>
    </location>
</feature>
<evidence type="ECO:0000256" key="9">
    <source>
        <dbReference type="ARBA" id="ARBA00022692"/>
    </source>
</evidence>
<comment type="pathway">
    <text evidence="3">Protein modification; protein glycosylation.</text>
</comment>
<dbReference type="AlphaFoldDB" id="A0AAU9WR93"/>
<keyword evidence="28" id="KW-1185">Reference proteome</keyword>
<evidence type="ECO:0000256" key="2">
    <source>
        <dbReference type="ARBA" id="ARBA00004323"/>
    </source>
</evidence>
<dbReference type="EMBL" id="CALNXJ010000019">
    <property type="protein sequence ID" value="CAH3123146.1"/>
    <property type="molecule type" value="Genomic_DNA"/>
</dbReference>
<dbReference type="Pfam" id="PF05060">
    <property type="entry name" value="MGAT2"/>
    <property type="match status" value="1"/>
</dbReference>
<keyword evidence="8" id="KW-0808">Transferase</keyword>
<feature type="binding site" evidence="24">
    <location>
        <position position="414"/>
    </location>
    <ligand>
        <name>Mn(2+)</name>
        <dbReference type="ChEBI" id="CHEBI:29035"/>
    </ligand>
</feature>
<keyword evidence="15 25" id="KW-1015">Disulfide bond</keyword>
<proteinExistence type="inferred from homology"/>
<evidence type="ECO:0000256" key="4">
    <source>
        <dbReference type="ARBA" id="ARBA00011011"/>
    </source>
</evidence>
<evidence type="ECO:0000313" key="28">
    <source>
        <dbReference type="Proteomes" id="UP001159428"/>
    </source>
</evidence>
<evidence type="ECO:0000256" key="25">
    <source>
        <dbReference type="PIRSR" id="PIRSR607754-3"/>
    </source>
</evidence>
<dbReference type="Proteomes" id="UP001159428">
    <property type="component" value="Unassembled WGS sequence"/>
</dbReference>
<evidence type="ECO:0000256" key="21">
    <source>
        <dbReference type="ARBA" id="ARBA00032915"/>
    </source>
</evidence>
<evidence type="ECO:0000256" key="14">
    <source>
        <dbReference type="ARBA" id="ARBA00023136"/>
    </source>
</evidence>
<feature type="transmembrane region" description="Helical" evidence="26">
    <location>
        <begin position="20"/>
        <end position="44"/>
    </location>
</feature>
<evidence type="ECO:0000256" key="17">
    <source>
        <dbReference type="ARBA" id="ARBA00023211"/>
    </source>
</evidence>
<comment type="caution">
    <text evidence="27">The sequence shown here is derived from an EMBL/GenBank/DDBJ whole genome shotgun (WGS) entry which is preliminary data.</text>
</comment>
<feature type="disulfide bond" evidence="25">
    <location>
        <begin position="418"/>
        <end position="427"/>
    </location>
</feature>
<sequence length="487" mass="56100">MVFSSLNAEAMIFKYRGTTIRLFSTKLFILVMVGIGAVIAVLTLHEIIAFDPSGNIDPPPHNNGFYLNRPQINALVTTSIENAIKTEARNENININVPQESLRVTTKRPTIKISLNKSVEPEIQKLRHFVKNMNDEQYIRNGDKFGTTLSPSSIVIIIQVHDRSDYFSHLLNSMRRSRGIEDALIIVSHDYHSEEMNKLVESIDFCRVMQIFFPFSYQLYPNEFPGTDPKDCPRDISREKAKEMGCINAETPDMYGHYRQAPFTMIKHHWWWKANTVFDMLNVTKDYAGPVLFLEEDYYVSPDFYHMLKLLYNSKMSGCKEDCDLITLGTYRAVDNYELNGAKDVAALSVWRSHEHNMGMAFDRVTWNKIKKCSDVFCKSYDEYNWDWSLMKISVSCLPQPFKSLILKGPRVFHLGECGLHHKKTDCKIDATVQKFQTIIEKNTNSLFPPSVNIQEGEHNLASKFSPNGGWGDTRDHALCFQLMEKR</sequence>
<evidence type="ECO:0000256" key="24">
    <source>
        <dbReference type="PIRSR" id="PIRSR607754-2"/>
    </source>
</evidence>
<dbReference type="InterPro" id="IPR007754">
    <property type="entry name" value="GlcNAc_II"/>
</dbReference>
<feature type="binding site" evidence="24">
    <location>
        <position position="297"/>
    </location>
    <ligand>
        <name>Mn(2+)</name>
        <dbReference type="ChEBI" id="CHEBI:29035"/>
    </ligand>
</feature>
<evidence type="ECO:0000256" key="7">
    <source>
        <dbReference type="ARBA" id="ARBA00022676"/>
    </source>
</evidence>
<keyword evidence="13" id="KW-0333">Golgi apparatus</keyword>
<evidence type="ECO:0000256" key="3">
    <source>
        <dbReference type="ARBA" id="ARBA00004922"/>
    </source>
</evidence>
<dbReference type="SUPFAM" id="SSF53448">
    <property type="entry name" value="Nucleotide-diphospho-sugar transferases"/>
    <property type="match status" value="1"/>
</dbReference>
<feature type="binding site" evidence="23">
    <location>
        <begin position="159"/>
        <end position="163"/>
    </location>
    <ligand>
        <name>substrate</name>
    </ligand>
</feature>
<evidence type="ECO:0000256" key="26">
    <source>
        <dbReference type="SAM" id="Phobius"/>
    </source>
</evidence>
<evidence type="ECO:0000256" key="12">
    <source>
        <dbReference type="ARBA" id="ARBA00022989"/>
    </source>
</evidence>
<evidence type="ECO:0000256" key="10">
    <source>
        <dbReference type="ARBA" id="ARBA00022723"/>
    </source>
</evidence>
<keyword evidence="11" id="KW-0735">Signal-anchor</keyword>
<evidence type="ECO:0000256" key="11">
    <source>
        <dbReference type="ARBA" id="ARBA00022968"/>
    </source>
</evidence>
<dbReference type="GO" id="GO:0046872">
    <property type="term" value="F:metal ion binding"/>
    <property type="evidence" value="ECO:0007669"/>
    <property type="project" value="UniProtKB-KW"/>
</dbReference>
<evidence type="ECO:0000256" key="18">
    <source>
        <dbReference type="ARBA" id="ARBA00029663"/>
    </source>
</evidence>
<keyword evidence="17 24" id="KW-0464">Manganese</keyword>
<keyword evidence="16" id="KW-0325">Glycoprotein</keyword>
<accession>A0AAU9WR93</accession>
<keyword evidence="14 26" id="KW-0472">Membrane</keyword>
<feature type="disulfide bond" evidence="25">
    <location>
        <begin position="378"/>
        <end position="480"/>
    </location>
</feature>
<dbReference type="EC" id="2.4.1.143" evidence="5"/>
<reference evidence="27 28" key="1">
    <citation type="submission" date="2022-05" db="EMBL/GenBank/DDBJ databases">
        <authorList>
            <consortium name="Genoscope - CEA"/>
            <person name="William W."/>
        </authorList>
    </citation>
    <scope>NUCLEOTIDE SEQUENCE [LARGE SCALE GENOMIC DNA]</scope>
</reference>
<evidence type="ECO:0000256" key="5">
    <source>
        <dbReference type="ARBA" id="ARBA00012613"/>
    </source>
</evidence>
<dbReference type="PANTHER" id="PTHR12871:SF0">
    <property type="entry name" value="ALPHA-1,6-MANNOSYL-GLYCOPROTEIN 2-BETA-N-ACETYLGLUCOSAMINYLTRANSFERASE"/>
    <property type="match status" value="1"/>
</dbReference>
<feature type="disulfide bond" evidence="25">
    <location>
        <begin position="232"/>
        <end position="246"/>
    </location>
</feature>
<dbReference type="GO" id="GO:0009312">
    <property type="term" value="P:oligosaccharide biosynthetic process"/>
    <property type="evidence" value="ECO:0007669"/>
    <property type="project" value="InterPro"/>
</dbReference>
<dbReference type="PANTHER" id="PTHR12871">
    <property type="entry name" value="BETA-1,2-N-ACETYLGLUCOSAMINYLTRANSFERASE II"/>
    <property type="match status" value="1"/>
</dbReference>
<gene>
    <name evidence="27" type="ORF">PMEA_00009498</name>
</gene>
<keyword evidence="12 26" id="KW-1133">Transmembrane helix</keyword>
<evidence type="ECO:0000256" key="23">
    <source>
        <dbReference type="PIRSR" id="PIRSR607754-1"/>
    </source>
</evidence>
<evidence type="ECO:0000313" key="27">
    <source>
        <dbReference type="EMBL" id="CAH3123146.1"/>
    </source>
</evidence>
<protein>
    <recommendedName>
        <fullName evidence="6">Alpha-1,6-mannosyl-glycoprotein 2-beta-N-acetylglucosaminyltransferase</fullName>
        <ecNumber evidence="5">2.4.1.143</ecNumber>
    </recommendedName>
    <alternativeName>
        <fullName evidence="21">Beta-1,2-N-acetylglucosaminyltransferase II</fullName>
    </alternativeName>
    <alternativeName>
        <fullName evidence="20">GlcNAc-T II</fullName>
    </alternativeName>
    <alternativeName>
        <fullName evidence="19">Mannoside acetylglucosaminyltransferase 2</fullName>
    </alternativeName>
    <alternativeName>
        <fullName evidence="18">N-glycosyl-oligosaccharide-glycoprotein N-acetylglucosaminyltransferase II</fullName>
    </alternativeName>
</protein>
<organism evidence="27 28">
    <name type="scientific">Pocillopora meandrina</name>
    <dbReference type="NCBI Taxonomy" id="46732"/>
    <lineage>
        <taxon>Eukaryota</taxon>
        <taxon>Metazoa</taxon>
        <taxon>Cnidaria</taxon>
        <taxon>Anthozoa</taxon>
        <taxon>Hexacorallia</taxon>
        <taxon>Scleractinia</taxon>
        <taxon>Astrocoeniina</taxon>
        <taxon>Pocilloporidae</taxon>
        <taxon>Pocillopora</taxon>
    </lineage>
</organism>
<comment type="similarity">
    <text evidence="4">Belongs to the glycosyltransferase 16 (GT16) protein family.</text>
</comment>
<dbReference type="GO" id="GO:0006487">
    <property type="term" value="P:protein N-linked glycosylation"/>
    <property type="evidence" value="ECO:0007669"/>
    <property type="project" value="TreeGrafter"/>
</dbReference>
<feature type="disulfide bond" evidence="25">
    <location>
        <begin position="319"/>
        <end position="323"/>
    </location>
</feature>
<evidence type="ECO:0000256" key="13">
    <source>
        <dbReference type="ARBA" id="ARBA00023034"/>
    </source>
</evidence>
<keyword evidence="7" id="KW-0328">Glycosyltransferase</keyword>
<keyword evidence="9 26" id="KW-0812">Transmembrane</keyword>
<evidence type="ECO:0000256" key="6">
    <source>
        <dbReference type="ARBA" id="ARBA00014817"/>
    </source>
</evidence>
<comment type="catalytic activity">
    <reaction evidence="22">
        <text>an N(4)-{beta-D-GlcNAc-(1-&gt;2)-alpha-D-Man-(1-&gt;3)-[alpha-D-Man-(1-&gt;6)]-beta-D-Man-(1-&gt;4)-beta-D-GlcNAc-(1-&gt;4)-beta-D-GlcNAc}-L-asparaginyl-[protein] + UDP-N-acetyl-alpha-D-glucosamine = N(4)-{beta-D-GlcNAc-(1-&gt;2)-alpha-D-Man-(1-&gt;3)-[beta-D-GlcNAc-(1-&gt;2)-alpha-D-Man-(1-&gt;6)]-beta-D-Man-(1-&gt;4)-beta-D-GlcNAc-(1-&gt;4)-beta-D-GlcNAc}-L-asparaginyl-[protein] + UDP + H(+)</text>
        <dbReference type="Rhea" id="RHEA:12941"/>
        <dbReference type="Rhea" id="RHEA-COMP:13526"/>
        <dbReference type="Rhea" id="RHEA-COMP:14369"/>
        <dbReference type="ChEBI" id="CHEBI:15378"/>
        <dbReference type="ChEBI" id="CHEBI:57705"/>
        <dbReference type="ChEBI" id="CHEBI:58223"/>
        <dbReference type="ChEBI" id="CHEBI:60615"/>
        <dbReference type="ChEBI" id="CHEBI:60651"/>
        <dbReference type="EC" id="2.4.1.143"/>
    </reaction>
</comment>
<evidence type="ECO:0000256" key="8">
    <source>
        <dbReference type="ARBA" id="ARBA00022679"/>
    </source>
</evidence>
<dbReference type="GO" id="GO:0000139">
    <property type="term" value="C:Golgi membrane"/>
    <property type="evidence" value="ECO:0007669"/>
    <property type="project" value="UniProtKB-SubCell"/>
</dbReference>
<dbReference type="GO" id="GO:0008455">
    <property type="term" value="F:alpha-1,6-mannosylglycoprotein 2-beta-N-acetylglucosaminyltransferase activity"/>
    <property type="evidence" value="ECO:0007669"/>
    <property type="project" value="UniProtKB-EC"/>
</dbReference>
<feature type="binding site" evidence="23">
    <location>
        <position position="190"/>
    </location>
    <ligand>
        <name>substrate</name>
    </ligand>
</feature>
<dbReference type="InterPro" id="IPR029044">
    <property type="entry name" value="Nucleotide-diphossugar_trans"/>
</dbReference>
<comment type="subcellular location">
    <subcellularLocation>
        <location evidence="2">Golgi apparatus membrane</location>
        <topology evidence="2">Single-pass type II membrane protein</topology>
    </subcellularLocation>
</comment>
<evidence type="ECO:0000256" key="19">
    <source>
        <dbReference type="ARBA" id="ARBA00031203"/>
    </source>
</evidence>
<evidence type="ECO:0000256" key="20">
    <source>
        <dbReference type="ARBA" id="ARBA00032552"/>
    </source>
</evidence>
<name>A0AAU9WR93_9CNID</name>
<evidence type="ECO:0000256" key="15">
    <source>
        <dbReference type="ARBA" id="ARBA00023157"/>
    </source>
</evidence>